<proteinExistence type="predicted"/>
<reference evidence="2" key="1">
    <citation type="submission" date="2016-10" db="EMBL/GenBank/DDBJ databases">
        <authorList>
            <person name="Varghese N."/>
            <person name="Submissions S."/>
        </authorList>
    </citation>
    <scope>NUCLEOTIDE SEQUENCE [LARGE SCALE GENOMIC DNA]</scope>
    <source>
        <strain evidence="2">CGMCC 1.10370</strain>
    </source>
</reference>
<accession>A0A1I1TQI6</accession>
<dbReference type="Proteomes" id="UP000199672">
    <property type="component" value="Unassembled WGS sequence"/>
</dbReference>
<sequence>MVFLDLFKKKTGYNLPDMYKGIVTKDEYNFLSLRKYKFSINKSSFLPNN</sequence>
<evidence type="ECO:0000313" key="1">
    <source>
        <dbReference type="EMBL" id="SFD57730.1"/>
    </source>
</evidence>
<organism evidence="1 2">
    <name type="scientific">Flavobacterium phragmitis</name>
    <dbReference type="NCBI Taxonomy" id="739143"/>
    <lineage>
        <taxon>Bacteria</taxon>
        <taxon>Pseudomonadati</taxon>
        <taxon>Bacteroidota</taxon>
        <taxon>Flavobacteriia</taxon>
        <taxon>Flavobacteriales</taxon>
        <taxon>Flavobacteriaceae</taxon>
        <taxon>Flavobacterium</taxon>
    </lineage>
</organism>
<protein>
    <submittedName>
        <fullName evidence="1">Uncharacterized protein</fullName>
    </submittedName>
</protein>
<dbReference type="AlphaFoldDB" id="A0A1I1TQI6"/>
<name>A0A1I1TQI6_9FLAO</name>
<gene>
    <name evidence="1" type="ORF">SAMN05216297_109154</name>
</gene>
<evidence type="ECO:0000313" key="2">
    <source>
        <dbReference type="Proteomes" id="UP000199672"/>
    </source>
</evidence>
<keyword evidence="2" id="KW-1185">Reference proteome</keyword>
<dbReference type="EMBL" id="FOMH01000009">
    <property type="protein sequence ID" value="SFD57730.1"/>
    <property type="molecule type" value="Genomic_DNA"/>
</dbReference>